<name>A0A9N9AQF2_9GLOM</name>
<dbReference type="AlphaFoldDB" id="A0A9N9AQF2"/>
<gene>
    <name evidence="1" type="ORF">CPELLU_LOCUS4308</name>
</gene>
<organism evidence="1 2">
    <name type="scientific">Cetraspora pellucida</name>
    <dbReference type="NCBI Taxonomy" id="1433469"/>
    <lineage>
        <taxon>Eukaryota</taxon>
        <taxon>Fungi</taxon>
        <taxon>Fungi incertae sedis</taxon>
        <taxon>Mucoromycota</taxon>
        <taxon>Glomeromycotina</taxon>
        <taxon>Glomeromycetes</taxon>
        <taxon>Diversisporales</taxon>
        <taxon>Gigasporaceae</taxon>
        <taxon>Cetraspora</taxon>
    </lineage>
</organism>
<evidence type="ECO:0000313" key="1">
    <source>
        <dbReference type="EMBL" id="CAG8541199.1"/>
    </source>
</evidence>
<proteinExistence type="predicted"/>
<protein>
    <submittedName>
        <fullName evidence="1">17205_t:CDS:1</fullName>
    </submittedName>
</protein>
<evidence type="ECO:0000313" key="2">
    <source>
        <dbReference type="Proteomes" id="UP000789759"/>
    </source>
</evidence>
<dbReference type="EMBL" id="CAJVQA010002234">
    <property type="protein sequence ID" value="CAG8541199.1"/>
    <property type="molecule type" value="Genomic_DNA"/>
</dbReference>
<comment type="caution">
    <text evidence="1">The sequence shown here is derived from an EMBL/GenBank/DDBJ whole genome shotgun (WGS) entry which is preliminary data.</text>
</comment>
<sequence length="101" mass="11535">MIDCCVILMVHDVGDLLESELDLHHFLEESSEDELNPNYFIAEDNVYYSSEKESYNSEFAYRISPEITVISDNSESKVEVICEKGKSKANLIELQVITIVL</sequence>
<reference evidence="1" key="1">
    <citation type="submission" date="2021-06" db="EMBL/GenBank/DDBJ databases">
        <authorList>
            <person name="Kallberg Y."/>
            <person name="Tangrot J."/>
            <person name="Rosling A."/>
        </authorList>
    </citation>
    <scope>NUCLEOTIDE SEQUENCE</scope>
    <source>
        <strain evidence="1">FL966</strain>
    </source>
</reference>
<keyword evidence="2" id="KW-1185">Reference proteome</keyword>
<accession>A0A9N9AQF2</accession>
<dbReference type="Proteomes" id="UP000789759">
    <property type="component" value="Unassembled WGS sequence"/>
</dbReference>
<dbReference type="OrthoDB" id="2478663at2759"/>